<dbReference type="EnsemblMetazoa" id="G23823.1">
    <property type="protein sequence ID" value="G23823.1:cds"/>
    <property type="gene ID" value="G23823"/>
</dbReference>
<proteinExistence type="predicted"/>
<keyword evidence="2" id="KW-1185">Reference proteome</keyword>
<reference evidence="1" key="1">
    <citation type="submission" date="2022-08" db="UniProtKB">
        <authorList>
            <consortium name="EnsemblMetazoa"/>
        </authorList>
    </citation>
    <scope>IDENTIFICATION</scope>
    <source>
        <strain evidence="1">05x7-T-G4-1.051#20</strain>
    </source>
</reference>
<organism evidence="1 2">
    <name type="scientific">Magallana gigas</name>
    <name type="common">Pacific oyster</name>
    <name type="synonym">Crassostrea gigas</name>
    <dbReference type="NCBI Taxonomy" id="29159"/>
    <lineage>
        <taxon>Eukaryota</taxon>
        <taxon>Metazoa</taxon>
        <taxon>Spiralia</taxon>
        <taxon>Lophotrochozoa</taxon>
        <taxon>Mollusca</taxon>
        <taxon>Bivalvia</taxon>
        <taxon>Autobranchia</taxon>
        <taxon>Pteriomorphia</taxon>
        <taxon>Ostreida</taxon>
        <taxon>Ostreoidea</taxon>
        <taxon>Ostreidae</taxon>
        <taxon>Magallana</taxon>
    </lineage>
</organism>
<dbReference type="AlphaFoldDB" id="A0A8W8KJ92"/>
<evidence type="ECO:0000313" key="1">
    <source>
        <dbReference type="EnsemblMetazoa" id="G23823.1:cds"/>
    </source>
</evidence>
<name>A0A8W8KJ92_MAGGI</name>
<evidence type="ECO:0000313" key="2">
    <source>
        <dbReference type="Proteomes" id="UP000005408"/>
    </source>
</evidence>
<dbReference type="Gene3D" id="2.170.300.10">
    <property type="entry name" value="Tie2 ligand-binding domain superfamily"/>
    <property type="match status" value="1"/>
</dbReference>
<sequence length="111" mass="12621">MPPNSSIITCCFGYILKENMCFECEPGTTGENCSMTCQPGYYGLFCSKHCLCSSEMYCDHIRGCLCNPNSVNCTDQDQKLTTEYAENSTVYKSNHNKCIQNTIRFCYRRAN</sequence>
<protein>
    <submittedName>
        <fullName evidence="1">Uncharacterized protein</fullName>
    </submittedName>
</protein>
<dbReference type="Proteomes" id="UP000005408">
    <property type="component" value="Unassembled WGS sequence"/>
</dbReference>
<accession>A0A8W8KJ92</accession>